<evidence type="ECO:0000313" key="2">
    <source>
        <dbReference type="EMBL" id="KAF1993556.1"/>
    </source>
</evidence>
<dbReference type="EMBL" id="ML977697">
    <property type="protein sequence ID" value="KAF1993556.1"/>
    <property type="molecule type" value="Genomic_DNA"/>
</dbReference>
<reference evidence="2" key="1">
    <citation type="journal article" date="2020" name="Stud. Mycol.">
        <title>101 Dothideomycetes genomes: a test case for predicting lifestyles and emergence of pathogens.</title>
        <authorList>
            <person name="Haridas S."/>
            <person name="Albert R."/>
            <person name="Binder M."/>
            <person name="Bloem J."/>
            <person name="Labutti K."/>
            <person name="Salamov A."/>
            <person name="Andreopoulos B."/>
            <person name="Baker S."/>
            <person name="Barry K."/>
            <person name="Bills G."/>
            <person name="Bluhm B."/>
            <person name="Cannon C."/>
            <person name="Castanera R."/>
            <person name="Culley D."/>
            <person name="Daum C."/>
            <person name="Ezra D."/>
            <person name="Gonzalez J."/>
            <person name="Henrissat B."/>
            <person name="Kuo A."/>
            <person name="Liang C."/>
            <person name="Lipzen A."/>
            <person name="Lutzoni F."/>
            <person name="Magnuson J."/>
            <person name="Mondo S."/>
            <person name="Nolan M."/>
            <person name="Ohm R."/>
            <person name="Pangilinan J."/>
            <person name="Park H.-J."/>
            <person name="Ramirez L."/>
            <person name="Alfaro M."/>
            <person name="Sun H."/>
            <person name="Tritt A."/>
            <person name="Yoshinaga Y."/>
            <person name="Zwiers L.-H."/>
            <person name="Turgeon B."/>
            <person name="Goodwin S."/>
            <person name="Spatafora J."/>
            <person name="Crous P."/>
            <person name="Grigoriev I."/>
        </authorList>
    </citation>
    <scope>NUCLEOTIDE SEQUENCE</scope>
    <source>
        <strain evidence="2">CBS 123094</strain>
    </source>
</reference>
<proteinExistence type="predicted"/>
<dbReference type="InterPro" id="IPR018744">
    <property type="entry name" value="DUF2293"/>
</dbReference>
<evidence type="ECO:0000259" key="1">
    <source>
        <dbReference type="Pfam" id="PF10056"/>
    </source>
</evidence>
<dbReference type="Proteomes" id="UP000799779">
    <property type="component" value="Unassembled WGS sequence"/>
</dbReference>
<dbReference type="OrthoDB" id="5381833at2759"/>
<keyword evidence="3" id="KW-1185">Reference proteome</keyword>
<dbReference type="AlphaFoldDB" id="A0A6A5W7D8"/>
<dbReference type="PANTHER" id="PTHR38113:SF2">
    <property type="entry name" value="DUF2293 DOMAIN-CONTAINING PROTEIN"/>
    <property type="match status" value="1"/>
</dbReference>
<sequence>MAPKREITVSSSTPMPKGYAFLPKGTPYKTLHCRRLTHEAGKLLYVVQQGKTAIGIRVPKFVFFQVQSLAKETLSSRKAAVEKKDEALLRQAEKELHILFPKIPKEEVELVLKRAFQKYSRRVGRSGQTPMPRKVQLAVIAHIRHKHTDYDAMLRRGMDRDDARRAVVKSMQGMLKKWGATEDYSWYFDGKNEDNSEERWDSDEE</sequence>
<evidence type="ECO:0000313" key="3">
    <source>
        <dbReference type="Proteomes" id="UP000799779"/>
    </source>
</evidence>
<dbReference type="PANTHER" id="PTHR38113">
    <property type="match status" value="1"/>
</dbReference>
<name>A0A6A5W7D8_9PLEO</name>
<dbReference type="Pfam" id="PF10056">
    <property type="entry name" value="DUF2293"/>
    <property type="match status" value="1"/>
</dbReference>
<feature type="domain" description="DUF2293" evidence="1">
    <location>
        <begin position="96"/>
        <end position="179"/>
    </location>
</feature>
<gene>
    <name evidence="2" type="ORF">P154DRAFT_477386</name>
</gene>
<accession>A0A6A5W7D8</accession>
<protein>
    <recommendedName>
        <fullName evidence="1">DUF2293 domain-containing protein</fullName>
    </recommendedName>
</protein>
<organism evidence="2 3">
    <name type="scientific">Amniculicola lignicola CBS 123094</name>
    <dbReference type="NCBI Taxonomy" id="1392246"/>
    <lineage>
        <taxon>Eukaryota</taxon>
        <taxon>Fungi</taxon>
        <taxon>Dikarya</taxon>
        <taxon>Ascomycota</taxon>
        <taxon>Pezizomycotina</taxon>
        <taxon>Dothideomycetes</taxon>
        <taxon>Pleosporomycetidae</taxon>
        <taxon>Pleosporales</taxon>
        <taxon>Amniculicolaceae</taxon>
        <taxon>Amniculicola</taxon>
    </lineage>
</organism>